<dbReference type="PANTHER" id="PTHR45089">
    <property type="entry name" value="DNAJ HEAT SHOCK AMINO-TERMINAL DOMAIN PROTEIN-RELATED"/>
    <property type="match status" value="1"/>
</dbReference>
<dbReference type="AlphaFoldDB" id="A0AAV1C9F7"/>
<feature type="domain" description="DUF3444" evidence="3">
    <location>
        <begin position="251"/>
        <end position="451"/>
    </location>
</feature>
<proteinExistence type="predicted"/>
<evidence type="ECO:0000313" key="4">
    <source>
        <dbReference type="EMBL" id="CAI9091284.1"/>
    </source>
</evidence>
<dbReference type="EMBL" id="OX459118">
    <property type="protein sequence ID" value="CAI9091284.1"/>
    <property type="molecule type" value="Genomic_DNA"/>
</dbReference>
<evidence type="ECO:0000259" key="3">
    <source>
        <dbReference type="Pfam" id="PF11926"/>
    </source>
</evidence>
<accession>A0AAV1C9F7</accession>
<dbReference type="Proteomes" id="UP001161247">
    <property type="component" value="Chromosome 1"/>
</dbReference>
<sequence>MDLLRGCFGDIQSKEKQLKGLEESVKQRCEEFNSKRRWIEAGLKRLDEKEEFLKGAFQKMEMEEMKCREMRIFETDGHFELAKREKVLDLIEENLRKRKGEIDAKQKNLDLREEKVNAIERLLETNKNEIESEKKRLEERLNELDSRKRNLVGTEEEQDTRKIGEAGRETETDSKQKMLEEKDFQVDSRERHSETMAGRKRLSHADEEIKLQGSSSKHAKGSYCNGDSIIRQNGAHSLQKSDSIGSFASCTIDGPSFPAVEKGKQAKTFNVGETWACFDAKYHMPRSYAQVMNIINEDGQVKLEVTWLKPCSRKKAEKEWIDAGLPATCGMFERKITSVESPNIFSHITACVRDDPCIIIPFQGEIWAIYTDWDITKWISDPEIHKNCEYEIVEIMPYLSSSWGIRVAYLDRITESVNSFKRRSKNNEDSSLIDPDSIYRFSHRVPSMKKTYNDENGIVDCVFKLDQKCLPL</sequence>
<name>A0AAV1C9F7_OLDCO</name>
<evidence type="ECO:0000256" key="2">
    <source>
        <dbReference type="SAM" id="MobiDB-lite"/>
    </source>
</evidence>
<evidence type="ECO:0000313" key="5">
    <source>
        <dbReference type="Proteomes" id="UP001161247"/>
    </source>
</evidence>
<feature type="compositionally biased region" description="Basic and acidic residues" evidence="2">
    <location>
        <begin position="159"/>
        <end position="194"/>
    </location>
</feature>
<dbReference type="PANTHER" id="PTHR45089:SF24">
    <property type="entry name" value="DNAJ HEAT SHOCK N-TERMINAL DOMAIN-CONTAINING PROTEIN"/>
    <property type="match status" value="1"/>
</dbReference>
<dbReference type="InterPro" id="IPR024593">
    <property type="entry name" value="DUF3444"/>
</dbReference>
<keyword evidence="5" id="KW-1185">Reference proteome</keyword>
<feature type="region of interest" description="Disordered" evidence="2">
    <location>
        <begin position="149"/>
        <end position="203"/>
    </location>
</feature>
<evidence type="ECO:0000256" key="1">
    <source>
        <dbReference type="SAM" id="Coils"/>
    </source>
</evidence>
<gene>
    <name evidence="4" type="ORF">OLC1_LOCUS3246</name>
</gene>
<protein>
    <submittedName>
        <fullName evidence="4">OLC1v1026261C1</fullName>
    </submittedName>
</protein>
<keyword evidence="1" id="KW-0175">Coiled coil</keyword>
<organism evidence="4 5">
    <name type="scientific">Oldenlandia corymbosa var. corymbosa</name>
    <dbReference type="NCBI Taxonomy" id="529605"/>
    <lineage>
        <taxon>Eukaryota</taxon>
        <taxon>Viridiplantae</taxon>
        <taxon>Streptophyta</taxon>
        <taxon>Embryophyta</taxon>
        <taxon>Tracheophyta</taxon>
        <taxon>Spermatophyta</taxon>
        <taxon>Magnoliopsida</taxon>
        <taxon>eudicotyledons</taxon>
        <taxon>Gunneridae</taxon>
        <taxon>Pentapetalae</taxon>
        <taxon>asterids</taxon>
        <taxon>lamiids</taxon>
        <taxon>Gentianales</taxon>
        <taxon>Rubiaceae</taxon>
        <taxon>Rubioideae</taxon>
        <taxon>Spermacoceae</taxon>
        <taxon>Hedyotis-Oldenlandia complex</taxon>
        <taxon>Oldenlandia</taxon>
    </lineage>
</organism>
<reference evidence="4" key="1">
    <citation type="submission" date="2023-03" db="EMBL/GenBank/DDBJ databases">
        <authorList>
            <person name="Julca I."/>
        </authorList>
    </citation>
    <scope>NUCLEOTIDE SEQUENCE</scope>
</reference>
<dbReference type="Pfam" id="PF11926">
    <property type="entry name" value="DUF3444"/>
    <property type="match status" value="1"/>
</dbReference>
<feature type="coiled-coil region" evidence="1">
    <location>
        <begin position="11"/>
        <end position="63"/>
    </location>
</feature>